<dbReference type="Gene3D" id="1.20.1640.10">
    <property type="entry name" value="Multidrug efflux transporter AcrB transmembrane domain"/>
    <property type="match status" value="2"/>
</dbReference>
<dbReference type="PANTHER" id="PTHR32063">
    <property type="match status" value="1"/>
</dbReference>
<dbReference type="AlphaFoldDB" id="A0A432ZBP7"/>
<comment type="caution">
    <text evidence="2">The sequence shown here is derived from an EMBL/GenBank/DDBJ whole genome shotgun (WGS) entry which is preliminary data.</text>
</comment>
<organism evidence="2 3">
    <name type="scientific">Idiomarina seosinensis</name>
    <dbReference type="NCBI Taxonomy" id="281739"/>
    <lineage>
        <taxon>Bacteria</taxon>
        <taxon>Pseudomonadati</taxon>
        <taxon>Pseudomonadota</taxon>
        <taxon>Gammaproteobacteria</taxon>
        <taxon>Alteromonadales</taxon>
        <taxon>Idiomarinaceae</taxon>
        <taxon>Idiomarina</taxon>
    </lineage>
</organism>
<sequence length="1017" mass="112266">MSSLNLSAIAVKQRSVTLFFLLLTLIAGLYSFGSMGRAEDPSFTVRVMMVSAQWPGAEPEVIEQQVVDKLEKEIQEVPDLKAIETTIRPGAAYLKVEFEDFVTSSELPDRFYQVRRRMQDIQAQLPQGVIGPHVNEDFSDVYFSMMSLTSEEQPQRELIPVAEALRDRLQQVDGVNKALLFGERQQQVYIRFNEARVQRLGLTSQQLAEQLRQYNQLLPAGEIQSEGPTLRLRVKNDLSDLEQLKQLPIIIEDRQFKLQDIATVERGYRDPPQQIIRAFGEQALIVGVVMQQGENGQEFGARLAEFVETEKQNLPAGTQLQVLTNQADAIDDAVNLFQVKFLVALLVVMGVSILAIGFRAGLVVGIAIPVTLAATFMVMLAMGMNLDRVTLGALILALGLLVDDAIIAIEMMLVKMEQGVERTQAATYAWTVTAAPMLFGTLVTISGFVPIGFAKSAVGEYAGNIFWVLAISLTLSWIVAVVFTPYLGVKMLPNISPDKHVDHDARYPKLRSWITRCVQYKKTVVGITAALLIVAIAGMAGPVEKQFFPASDRTEVIVSVYMPEGTAFHRTNGAMNKLENIAADAEGIDSVSAYIGAGPPRFFISANPEQPNSSFGKLLVVADSPKARDKLMATYRQAIDDGQFTEARVRVERLMYGPPVDWPVAFRVLGSDPVELRDYANEVRDIMASNEHTVEPHLEWSERIPALHLQWKNGELARHGLTPAAVAQQLQMLLDGQMITQLRDGIRTVPLQAIGGRSRIDHSDNAAQQQDALERLELRTASDKVIPLKQIADIKVEFEDPVLKRYNRQLSISVNSEIQGAQPKDVTTAIWSDLQQLREQMPYGYDIEIGGTEEQSSKAQDSIRALMPLMLALMLIFVMLQMRSFSGTFMVVVTAPLGLIGAVVALLLFNQPFGFVATLGLIGLAGILMRNTLILTQQVSDNLADGMSERKAIIEAAVQRARPVLLTAFAAVLAFVPLTLDSFWGPLAFVLIGGVSVGTVITLLFVPALYALWYKVS</sequence>
<feature type="transmembrane region" description="Helical" evidence="1">
    <location>
        <begin position="889"/>
        <end position="909"/>
    </location>
</feature>
<dbReference type="SUPFAM" id="SSF82714">
    <property type="entry name" value="Multidrug efflux transporter AcrB TolC docking domain, DN and DC subdomains"/>
    <property type="match status" value="2"/>
</dbReference>
<evidence type="ECO:0000256" key="1">
    <source>
        <dbReference type="SAM" id="Phobius"/>
    </source>
</evidence>
<name>A0A432ZBP7_9GAMM</name>
<dbReference type="PANTHER" id="PTHR32063:SF18">
    <property type="entry name" value="CATION EFFLUX SYSTEM PROTEIN"/>
    <property type="match status" value="1"/>
</dbReference>
<dbReference type="InterPro" id="IPR027463">
    <property type="entry name" value="AcrB_DN_DC_subdom"/>
</dbReference>
<feature type="transmembrane region" description="Helical" evidence="1">
    <location>
        <begin position="915"/>
        <end position="933"/>
    </location>
</feature>
<feature type="transmembrane region" description="Helical" evidence="1">
    <location>
        <begin position="524"/>
        <end position="543"/>
    </location>
</feature>
<dbReference type="Gene3D" id="3.30.70.1320">
    <property type="entry name" value="Multidrug efflux transporter AcrB pore domain like"/>
    <property type="match status" value="1"/>
</dbReference>
<dbReference type="Proteomes" id="UP000287908">
    <property type="component" value="Unassembled WGS sequence"/>
</dbReference>
<dbReference type="Pfam" id="PF00873">
    <property type="entry name" value="ACR_tran"/>
    <property type="match status" value="1"/>
</dbReference>
<dbReference type="InterPro" id="IPR001036">
    <property type="entry name" value="Acrflvin-R"/>
</dbReference>
<keyword evidence="1" id="KW-0472">Membrane</keyword>
<feature type="transmembrane region" description="Helical" evidence="1">
    <location>
        <begin position="425"/>
        <end position="453"/>
    </location>
</feature>
<feature type="transmembrane region" description="Helical" evidence="1">
    <location>
        <begin position="389"/>
        <end position="413"/>
    </location>
</feature>
<dbReference type="EMBL" id="PIQF01000003">
    <property type="protein sequence ID" value="RUO75329.1"/>
    <property type="molecule type" value="Genomic_DNA"/>
</dbReference>
<keyword evidence="3" id="KW-1185">Reference proteome</keyword>
<keyword evidence="1" id="KW-1133">Transmembrane helix</keyword>
<feature type="transmembrane region" description="Helical" evidence="1">
    <location>
        <begin position="465"/>
        <end position="489"/>
    </location>
</feature>
<feature type="transmembrane region" description="Helical" evidence="1">
    <location>
        <begin position="986"/>
        <end position="1013"/>
    </location>
</feature>
<accession>A0A432ZBP7</accession>
<dbReference type="SUPFAM" id="SSF82866">
    <property type="entry name" value="Multidrug efflux transporter AcrB transmembrane domain"/>
    <property type="match status" value="2"/>
</dbReference>
<dbReference type="OrthoDB" id="9757940at2"/>
<dbReference type="GO" id="GO:0042910">
    <property type="term" value="F:xenobiotic transmembrane transporter activity"/>
    <property type="evidence" value="ECO:0007669"/>
    <property type="project" value="TreeGrafter"/>
</dbReference>
<dbReference type="Gene3D" id="3.30.70.1440">
    <property type="entry name" value="Multidrug efflux transporter AcrB pore domain"/>
    <property type="match status" value="1"/>
</dbReference>
<gene>
    <name evidence="2" type="ORF">CWI81_10170</name>
</gene>
<feature type="transmembrane region" description="Helical" evidence="1">
    <location>
        <begin position="963"/>
        <end position="980"/>
    </location>
</feature>
<proteinExistence type="predicted"/>
<feature type="transmembrane region" description="Helical" evidence="1">
    <location>
        <begin position="336"/>
        <end position="355"/>
    </location>
</feature>
<dbReference type="Gene3D" id="3.30.70.1430">
    <property type="entry name" value="Multidrug efflux transporter AcrB pore domain"/>
    <property type="match status" value="2"/>
</dbReference>
<evidence type="ECO:0000313" key="3">
    <source>
        <dbReference type="Proteomes" id="UP000287908"/>
    </source>
</evidence>
<feature type="transmembrane region" description="Helical" evidence="1">
    <location>
        <begin position="865"/>
        <end position="882"/>
    </location>
</feature>
<feature type="transmembrane region" description="Helical" evidence="1">
    <location>
        <begin position="362"/>
        <end position="383"/>
    </location>
</feature>
<dbReference type="PRINTS" id="PR00702">
    <property type="entry name" value="ACRIFLAVINRP"/>
</dbReference>
<reference evidence="2 3" key="1">
    <citation type="journal article" date="2011" name="Front. Microbiol.">
        <title>Genomic signatures of strain selection and enhancement in Bacillus atrophaeus var. globigii, a historical biowarfare simulant.</title>
        <authorList>
            <person name="Gibbons H.S."/>
            <person name="Broomall S.M."/>
            <person name="McNew L.A."/>
            <person name="Daligault H."/>
            <person name="Chapman C."/>
            <person name="Bruce D."/>
            <person name="Karavis M."/>
            <person name="Krepps M."/>
            <person name="McGregor P.A."/>
            <person name="Hong C."/>
            <person name="Park K.H."/>
            <person name="Akmal A."/>
            <person name="Feldman A."/>
            <person name="Lin J.S."/>
            <person name="Chang W.E."/>
            <person name="Higgs B.W."/>
            <person name="Demirev P."/>
            <person name="Lindquist J."/>
            <person name="Liem A."/>
            <person name="Fochler E."/>
            <person name="Read T.D."/>
            <person name="Tapia R."/>
            <person name="Johnson S."/>
            <person name="Bishop-Lilly K.A."/>
            <person name="Detter C."/>
            <person name="Han C."/>
            <person name="Sozhamannan S."/>
            <person name="Rosenzweig C.N."/>
            <person name="Skowronski E.W."/>
        </authorList>
    </citation>
    <scope>NUCLEOTIDE SEQUENCE [LARGE SCALE GENOMIC DNA]</scope>
    <source>
        <strain evidence="2 3">CL-SP19</strain>
    </source>
</reference>
<protein>
    <submittedName>
        <fullName evidence="2">MFS transporter</fullName>
    </submittedName>
</protein>
<keyword evidence="1" id="KW-0812">Transmembrane</keyword>
<dbReference type="RefSeq" id="WP_126785202.1">
    <property type="nucleotide sequence ID" value="NZ_PIQF01000003.1"/>
</dbReference>
<evidence type="ECO:0000313" key="2">
    <source>
        <dbReference type="EMBL" id="RUO75329.1"/>
    </source>
</evidence>
<dbReference type="GO" id="GO:0005886">
    <property type="term" value="C:plasma membrane"/>
    <property type="evidence" value="ECO:0007669"/>
    <property type="project" value="TreeGrafter"/>
</dbReference>
<dbReference type="Gene3D" id="3.30.2090.10">
    <property type="entry name" value="Multidrug efflux transporter AcrB TolC docking domain, DN and DC subdomains"/>
    <property type="match status" value="2"/>
</dbReference>
<dbReference type="SUPFAM" id="SSF82693">
    <property type="entry name" value="Multidrug efflux transporter AcrB pore domain, PN1, PN2, PC1 and PC2 subdomains"/>
    <property type="match status" value="3"/>
</dbReference>